<dbReference type="EMBL" id="KV921727">
    <property type="protein sequence ID" value="ORE12281.1"/>
    <property type="molecule type" value="Genomic_DNA"/>
</dbReference>
<dbReference type="Proteomes" id="UP000242381">
    <property type="component" value="Unassembled WGS sequence"/>
</dbReference>
<organism evidence="2 3">
    <name type="scientific">Rhizopus microsporus</name>
    <dbReference type="NCBI Taxonomy" id="58291"/>
    <lineage>
        <taxon>Eukaryota</taxon>
        <taxon>Fungi</taxon>
        <taxon>Fungi incertae sedis</taxon>
        <taxon>Mucoromycota</taxon>
        <taxon>Mucoromycotina</taxon>
        <taxon>Mucoromycetes</taxon>
        <taxon>Mucorales</taxon>
        <taxon>Mucorineae</taxon>
        <taxon>Rhizopodaceae</taxon>
        <taxon>Rhizopus</taxon>
    </lineage>
</organism>
<reference evidence="2 3" key="1">
    <citation type="journal article" date="2016" name="Proc. Natl. Acad. Sci. U.S.A.">
        <title>Lipid metabolic changes in an early divergent fungus govern the establishment of a mutualistic symbiosis with endobacteria.</title>
        <authorList>
            <person name="Lastovetsky O.A."/>
            <person name="Gaspar M.L."/>
            <person name="Mondo S.J."/>
            <person name="LaButti K.M."/>
            <person name="Sandor L."/>
            <person name="Grigoriev I.V."/>
            <person name="Henry S.A."/>
            <person name="Pawlowska T.E."/>
        </authorList>
    </citation>
    <scope>NUCLEOTIDE SEQUENCE [LARGE SCALE GENOMIC DNA]</scope>
    <source>
        <strain evidence="2 3">ATCC 11559</strain>
    </source>
</reference>
<proteinExistence type="predicted"/>
<sequence>LEKFFKTSKKKGLNLFIDKNNSLVKQLMKHFDNAGDCKKNLEAKFKHEYKKLFPHSKRCPSKHLNFETLWYEAMADKALEIEQNRLSVPLLQSTTVLVTQRMDHNNNINNINNRNNSSNNNSNSSNNNSIDSTDVSDSEEAPFITNETVFVSSLHLTDETPSCLREFQNFQQRSFLKGKSDGLFVNAHMFEIL</sequence>
<gene>
    <name evidence="2" type="ORF">BCV71DRAFT_191323</name>
</gene>
<evidence type="ECO:0000256" key="1">
    <source>
        <dbReference type="SAM" id="MobiDB-lite"/>
    </source>
</evidence>
<feature type="non-terminal residue" evidence="2">
    <location>
        <position position="1"/>
    </location>
</feature>
<feature type="region of interest" description="Disordered" evidence="1">
    <location>
        <begin position="105"/>
        <end position="138"/>
    </location>
</feature>
<feature type="compositionally biased region" description="Low complexity" evidence="1">
    <location>
        <begin position="105"/>
        <end position="130"/>
    </location>
</feature>
<dbReference type="AlphaFoldDB" id="A0A1X0RK22"/>
<evidence type="ECO:0000313" key="2">
    <source>
        <dbReference type="EMBL" id="ORE12281.1"/>
    </source>
</evidence>
<accession>A0A1X0RK22</accession>
<name>A0A1X0RK22_RHIZD</name>
<dbReference type="OMA" id="WYEAMAD"/>
<protein>
    <submittedName>
        <fullName evidence="2">Uncharacterized protein</fullName>
    </submittedName>
</protein>
<evidence type="ECO:0000313" key="3">
    <source>
        <dbReference type="Proteomes" id="UP000242381"/>
    </source>
</evidence>